<feature type="transmembrane region" description="Helical" evidence="5">
    <location>
        <begin position="189"/>
        <end position="219"/>
    </location>
</feature>
<dbReference type="Pfam" id="PF01226">
    <property type="entry name" value="Form_Nir_trans"/>
    <property type="match status" value="1"/>
</dbReference>
<dbReference type="Proteomes" id="UP000002698">
    <property type="component" value="Plasmid PL131"/>
</dbReference>
<dbReference type="HOGENOM" id="CLU_061519_0_0_2"/>
<evidence type="ECO:0000256" key="4">
    <source>
        <dbReference type="ARBA" id="ARBA00023136"/>
    </source>
</evidence>
<dbReference type="EnsemblBacteria" id="CAI50912">
    <property type="protein sequence ID" value="CAI50912"/>
    <property type="gene ID" value="NP_6264A"/>
</dbReference>
<dbReference type="GeneID" id="3694609"/>
<dbReference type="PANTHER" id="PTHR30520">
    <property type="entry name" value="FORMATE TRANSPORTER-RELATED"/>
    <property type="match status" value="1"/>
</dbReference>
<keyword evidence="7" id="KW-1185">Reference proteome</keyword>
<feature type="transmembrane region" description="Helical" evidence="5">
    <location>
        <begin position="37"/>
        <end position="58"/>
    </location>
</feature>
<evidence type="ECO:0000256" key="1">
    <source>
        <dbReference type="ARBA" id="ARBA00004141"/>
    </source>
</evidence>
<dbReference type="OrthoDB" id="195948at2157"/>
<evidence type="ECO:0000256" key="3">
    <source>
        <dbReference type="ARBA" id="ARBA00022989"/>
    </source>
</evidence>
<dbReference type="PANTHER" id="PTHR30520:SF2">
    <property type="entry name" value="INNER MEMBRANE PROTEIN YFDC"/>
    <property type="match status" value="1"/>
</dbReference>
<dbReference type="EMBL" id="CR936258">
    <property type="protein sequence ID" value="CAI50912.1"/>
    <property type="molecule type" value="Genomic_DNA"/>
</dbReference>
<dbReference type="AlphaFoldDB" id="Q3ILV8"/>
<dbReference type="GO" id="GO:0015499">
    <property type="term" value="F:formate transmembrane transporter activity"/>
    <property type="evidence" value="ECO:0007669"/>
    <property type="project" value="TreeGrafter"/>
</dbReference>
<feature type="transmembrane region" description="Helical" evidence="5">
    <location>
        <begin position="157"/>
        <end position="177"/>
    </location>
</feature>
<evidence type="ECO:0000256" key="2">
    <source>
        <dbReference type="ARBA" id="ARBA00022692"/>
    </source>
</evidence>
<dbReference type="InterPro" id="IPR023271">
    <property type="entry name" value="Aquaporin-like"/>
</dbReference>
<dbReference type="Gene3D" id="1.20.1080.10">
    <property type="entry name" value="Glycerol uptake facilitator protein"/>
    <property type="match status" value="1"/>
</dbReference>
<feature type="transmembrane region" description="Helical" evidence="5">
    <location>
        <begin position="231"/>
        <end position="253"/>
    </location>
</feature>
<keyword evidence="4 5" id="KW-0472">Membrane</keyword>
<comment type="subcellular location">
    <subcellularLocation>
        <location evidence="1">Membrane</location>
        <topology evidence="1">Multi-pass membrane protein</topology>
    </subcellularLocation>
</comment>
<sequence>MGNGNETIFRNRFSTDEIYERVVVEADEEMNRSMPELFFSALAGGFAISITFLLYVSGTHAADGAAILGAILYPLGFIYIIIGNYQLYTENTLPPVALVLERIASLPAMLRMYGIVLWGNLAGGTIGALVLAHGGVFDAATTQTAIEIATSGVETNWWPLFFKAMFAGLIVAGVVWMDFSVSNAMARVTLIYMAFLAIPVGGLFHIVVASTEVMFLVFLGEIGLWVGAVQFALPVLLGNTLGGILLVTIVNYFQTSDKVHGFEGQLPLKEWVLTVNTGSIEADALLAELERRIDH</sequence>
<evidence type="ECO:0000256" key="5">
    <source>
        <dbReference type="SAM" id="Phobius"/>
    </source>
</evidence>
<geneLocation type="plasmid" evidence="6 7">
    <name>PL131</name>
</geneLocation>
<evidence type="ECO:0000313" key="7">
    <source>
        <dbReference type="Proteomes" id="UP000002698"/>
    </source>
</evidence>
<gene>
    <name evidence="6" type="primary">tp47</name>
    <name evidence="6" type="ordered locus">NP_6264A</name>
</gene>
<keyword evidence="2 5" id="KW-0812">Transmembrane</keyword>
<dbReference type="GO" id="GO:0005886">
    <property type="term" value="C:plasma membrane"/>
    <property type="evidence" value="ECO:0007669"/>
    <property type="project" value="TreeGrafter"/>
</dbReference>
<proteinExistence type="predicted"/>
<dbReference type="RefSeq" id="WP_011324509.1">
    <property type="nucleotide sequence ID" value="NC_007427.1"/>
</dbReference>
<dbReference type="InterPro" id="IPR000292">
    <property type="entry name" value="For/NO2_transpt"/>
</dbReference>
<keyword evidence="6" id="KW-0614">Plasmid</keyword>
<protein>
    <submittedName>
        <fullName evidence="6">FNT family transport protein</fullName>
    </submittedName>
</protein>
<keyword evidence="3 5" id="KW-1133">Transmembrane helix</keyword>
<evidence type="ECO:0000313" key="6">
    <source>
        <dbReference type="EMBL" id="CAI50912.1"/>
    </source>
</evidence>
<organism evidence="6 7">
    <name type="scientific">Natronomonas pharaonis (strain ATCC 35678 / DSM 2160 / CIP 103997 / JCM 8858 / NBRC 14720 / NCIMB 2260 / Gabara)</name>
    <name type="common">Halobacterium pharaonis</name>
    <dbReference type="NCBI Taxonomy" id="348780"/>
    <lineage>
        <taxon>Archaea</taxon>
        <taxon>Methanobacteriati</taxon>
        <taxon>Methanobacteriota</taxon>
        <taxon>Stenosarchaea group</taxon>
        <taxon>Halobacteria</taxon>
        <taxon>Halobacteriales</taxon>
        <taxon>Natronomonadaceae</taxon>
        <taxon>Natronomonas</taxon>
    </lineage>
</organism>
<accession>Q3ILV8</accession>
<feature type="transmembrane region" description="Helical" evidence="5">
    <location>
        <begin position="64"/>
        <end position="82"/>
    </location>
</feature>
<reference evidence="6 7" key="1">
    <citation type="journal article" date="2005" name="Genome Res.">
        <title>Living with two extremes: conclusions from the genome sequence of Natronomonas pharaonis.</title>
        <authorList>
            <person name="Falb M."/>
            <person name="Pfeiffer F."/>
            <person name="Palm P."/>
            <person name="Rodewald K."/>
            <person name="Hickmann V."/>
            <person name="Tittor J."/>
            <person name="Oesterhelt D."/>
        </authorList>
    </citation>
    <scope>NUCLEOTIDE SEQUENCE [LARGE SCALE GENOMIC DNA]</scope>
    <source>
        <strain evidence="7">ATCC 35678 / DSM 2160 / CIP 103997 / JCM 8858 / NBRC 14720 / NCIMB 2260 / Gabara</strain>
    </source>
</reference>
<feature type="transmembrane region" description="Helical" evidence="5">
    <location>
        <begin position="115"/>
        <end position="137"/>
    </location>
</feature>
<name>Q3ILV8_NATPD</name>
<dbReference type="KEGG" id="nph:NP_6264A"/>